<sequence>MGDAGCEQELRSRVCDRTSAWPGSTVRHVSDPMGSHLQDFMVQGVQRPLLCDRGGTGTLNDLALHHGRKLLEPAVATEYASRMSVPGGARPKALKGIALARLRSALSAALHMAYSGRVMTHTAESTGRGGGHMEEDVGEDPEMSFGGGGV</sequence>
<organism evidence="2 3">
    <name type="scientific">Tribonema minus</name>
    <dbReference type="NCBI Taxonomy" id="303371"/>
    <lineage>
        <taxon>Eukaryota</taxon>
        <taxon>Sar</taxon>
        <taxon>Stramenopiles</taxon>
        <taxon>Ochrophyta</taxon>
        <taxon>PX clade</taxon>
        <taxon>Xanthophyceae</taxon>
        <taxon>Tribonematales</taxon>
        <taxon>Tribonemataceae</taxon>
        <taxon>Tribonema</taxon>
    </lineage>
</organism>
<feature type="region of interest" description="Disordered" evidence="1">
    <location>
        <begin position="122"/>
        <end position="150"/>
    </location>
</feature>
<dbReference type="OrthoDB" id="288203at2759"/>
<reference evidence="2" key="1">
    <citation type="submission" date="2021-02" db="EMBL/GenBank/DDBJ databases">
        <title>First Annotated Genome of the Yellow-green Alga Tribonema minus.</title>
        <authorList>
            <person name="Mahan K.M."/>
        </authorList>
    </citation>
    <scope>NUCLEOTIDE SEQUENCE</scope>
    <source>
        <strain evidence="2">UTEX B ZZ1240</strain>
    </source>
</reference>
<comment type="caution">
    <text evidence="2">The sequence shown here is derived from an EMBL/GenBank/DDBJ whole genome shotgun (WGS) entry which is preliminary data.</text>
</comment>
<gene>
    <name evidence="2" type="ORF">JKP88DRAFT_283241</name>
</gene>
<evidence type="ECO:0000313" key="3">
    <source>
        <dbReference type="Proteomes" id="UP000664859"/>
    </source>
</evidence>
<keyword evidence="3" id="KW-1185">Reference proteome</keyword>
<accession>A0A835YL80</accession>
<protein>
    <submittedName>
        <fullName evidence="2">Uncharacterized protein</fullName>
    </submittedName>
</protein>
<proteinExistence type="predicted"/>
<dbReference type="EMBL" id="JAFCMP010000544">
    <property type="protein sequence ID" value="KAG5175882.1"/>
    <property type="molecule type" value="Genomic_DNA"/>
</dbReference>
<name>A0A835YL80_9STRA</name>
<dbReference type="Proteomes" id="UP000664859">
    <property type="component" value="Unassembled WGS sequence"/>
</dbReference>
<dbReference type="AlphaFoldDB" id="A0A835YL80"/>
<evidence type="ECO:0000256" key="1">
    <source>
        <dbReference type="SAM" id="MobiDB-lite"/>
    </source>
</evidence>
<evidence type="ECO:0000313" key="2">
    <source>
        <dbReference type="EMBL" id="KAG5175882.1"/>
    </source>
</evidence>